<dbReference type="PANTHER" id="PTHR34353:SF2">
    <property type="entry name" value="CRISPR-ASSOCIATED ENDONUCLEASE CAS1 1"/>
    <property type="match status" value="1"/>
</dbReference>
<dbReference type="GO" id="GO:0051607">
    <property type="term" value="P:defense response to virus"/>
    <property type="evidence" value="ECO:0007669"/>
    <property type="project" value="UniProtKB-UniRule"/>
</dbReference>
<reference evidence="11" key="1">
    <citation type="submission" date="2019-11" db="EMBL/GenBank/DDBJ databases">
        <authorList>
            <person name="Feng L."/>
        </authorList>
    </citation>
    <scope>NUCLEOTIDE SEQUENCE</scope>
    <source>
        <strain evidence="11">VatypicaLFYP47</strain>
    </source>
</reference>
<evidence type="ECO:0000256" key="1">
    <source>
        <dbReference type="ARBA" id="ARBA00022722"/>
    </source>
</evidence>
<keyword evidence="4 10" id="KW-0378">Hydrolase</keyword>
<keyword evidence="6 10" id="KW-0051">Antiviral defense</keyword>
<dbReference type="RefSeq" id="WP_156718009.1">
    <property type="nucleotide sequence ID" value="NZ_CACRUN010000012.1"/>
</dbReference>
<dbReference type="GO" id="GO:0003677">
    <property type="term" value="F:DNA binding"/>
    <property type="evidence" value="ECO:0007669"/>
    <property type="project" value="UniProtKB-KW"/>
</dbReference>
<protein>
    <recommendedName>
        <fullName evidence="10">CRISPR-associated endonuclease Cas1</fullName>
        <ecNumber evidence="10">3.1.-.-</ecNumber>
    </recommendedName>
</protein>
<dbReference type="InterPro" id="IPR050646">
    <property type="entry name" value="Cas1"/>
</dbReference>
<dbReference type="Gene3D" id="3.100.10.20">
    <property type="entry name" value="CRISPR-associated endonuclease Cas1, N-terminal domain"/>
    <property type="match status" value="1"/>
</dbReference>
<keyword evidence="2 10" id="KW-0479">Metal-binding</keyword>
<evidence type="ECO:0000256" key="3">
    <source>
        <dbReference type="ARBA" id="ARBA00022759"/>
    </source>
</evidence>
<evidence type="ECO:0000256" key="2">
    <source>
        <dbReference type="ARBA" id="ARBA00022723"/>
    </source>
</evidence>
<evidence type="ECO:0000256" key="8">
    <source>
        <dbReference type="ARBA" id="ARBA00023211"/>
    </source>
</evidence>
<gene>
    <name evidence="10 11" type="primary">cas1</name>
    <name evidence="11" type="ORF">VALFYP47_00101</name>
</gene>
<comment type="function">
    <text evidence="10">CRISPR (clustered regularly interspaced short palindromic repeat), is an adaptive immune system that provides protection against mobile genetic elements (viruses, transposable elements and conjugative plasmids). CRISPR clusters contain spacers, sequences complementary to antecedent mobile elements, and target invading nucleic acids. CRISPR clusters are transcribed and processed into CRISPR RNA (crRNA). Acts as a dsDNA endonuclease. Involved in the integration of spacer DNA into the CRISPR cassette.</text>
</comment>
<dbReference type="InterPro" id="IPR002729">
    <property type="entry name" value="CRISPR-assoc_Cas1"/>
</dbReference>
<sequence>MIDTMYVMTPGTMIRQDGGLLVLEKEHEVMRQLPMATVGTIVLGRTVQISTQLMFSLVKQGSVIQFVDHKYNLIGTLGDEHTSLKKLLWQVKYFMDETFAHMAACYIVYRKVKAQQAILDQYHKTRDIQNYDSVRHTLQALANKVERTTTVDALRGIEGLSSRTYFSVWNEILSEPWTFPGRKRHPSTDPVNALLSYGYSFLEREVRACLLSTGLDIRIGVLHSTNDRKDSLVYDVMDLLRQEVIDRFILKVFNRQMINQSNFDISNRGCFLAKDSHKAWIQTYEYYMTHAASRLAGQTPREWIQQEVKYFLDFLNEIGGGYFCTNQEKVSEIA</sequence>
<evidence type="ECO:0000256" key="4">
    <source>
        <dbReference type="ARBA" id="ARBA00022801"/>
    </source>
</evidence>
<feature type="binding site" evidence="10">
    <location>
        <position position="238"/>
    </location>
    <ligand>
        <name>Mn(2+)</name>
        <dbReference type="ChEBI" id="CHEBI:29035"/>
    </ligand>
</feature>
<feature type="binding site" evidence="10">
    <location>
        <position position="223"/>
    </location>
    <ligand>
        <name>Mn(2+)</name>
        <dbReference type="ChEBI" id="CHEBI:29035"/>
    </ligand>
</feature>
<dbReference type="GO" id="GO:0046872">
    <property type="term" value="F:metal ion binding"/>
    <property type="evidence" value="ECO:0007669"/>
    <property type="project" value="UniProtKB-UniRule"/>
</dbReference>
<dbReference type="HAMAP" id="MF_01470">
    <property type="entry name" value="Cas1"/>
    <property type="match status" value="1"/>
</dbReference>
<keyword evidence="7 10" id="KW-0238">DNA-binding</keyword>
<dbReference type="InterPro" id="IPR042206">
    <property type="entry name" value="CRISPR-assoc_Cas1_C"/>
</dbReference>
<evidence type="ECO:0000256" key="7">
    <source>
        <dbReference type="ARBA" id="ARBA00023125"/>
    </source>
</evidence>
<evidence type="ECO:0000256" key="9">
    <source>
        <dbReference type="ARBA" id="ARBA00038592"/>
    </source>
</evidence>
<evidence type="ECO:0000313" key="11">
    <source>
        <dbReference type="EMBL" id="VYT95461.1"/>
    </source>
</evidence>
<dbReference type="Gene3D" id="1.20.120.920">
    <property type="entry name" value="CRISPR-associated endonuclease Cas1, C-terminal domain"/>
    <property type="match status" value="1"/>
</dbReference>
<keyword evidence="1 10" id="KW-0540">Nuclease</keyword>
<dbReference type="PANTHER" id="PTHR34353">
    <property type="entry name" value="CRISPR-ASSOCIATED ENDONUCLEASE CAS1 1"/>
    <property type="match status" value="1"/>
</dbReference>
<comment type="cofactor">
    <cofactor evidence="10">
        <name>Mg(2+)</name>
        <dbReference type="ChEBI" id="CHEBI:18420"/>
    </cofactor>
    <cofactor evidence="10">
        <name>Mn(2+)</name>
        <dbReference type="ChEBI" id="CHEBI:29035"/>
    </cofactor>
</comment>
<evidence type="ECO:0000256" key="5">
    <source>
        <dbReference type="ARBA" id="ARBA00022842"/>
    </source>
</evidence>
<dbReference type="InterPro" id="IPR042211">
    <property type="entry name" value="CRISPR-assoc_Cas1_N"/>
</dbReference>
<proteinExistence type="inferred from homology"/>
<keyword evidence="8 10" id="KW-0464">Manganese</keyword>
<name>A0A6N3AUZ3_9FIRM</name>
<comment type="subunit">
    <text evidence="9 10">Homodimer, forms a heterotetramer with a Cas2 homodimer.</text>
</comment>
<feature type="binding site" evidence="10">
    <location>
        <position position="158"/>
    </location>
    <ligand>
        <name>Mn(2+)</name>
        <dbReference type="ChEBI" id="CHEBI:29035"/>
    </ligand>
</feature>
<keyword evidence="5 10" id="KW-0460">Magnesium</keyword>
<organism evidence="11">
    <name type="scientific">Veillonella atypica</name>
    <dbReference type="NCBI Taxonomy" id="39777"/>
    <lineage>
        <taxon>Bacteria</taxon>
        <taxon>Bacillati</taxon>
        <taxon>Bacillota</taxon>
        <taxon>Negativicutes</taxon>
        <taxon>Veillonellales</taxon>
        <taxon>Veillonellaceae</taxon>
        <taxon>Veillonella</taxon>
    </lineage>
</organism>
<dbReference type="AlphaFoldDB" id="A0A6N3AUZ3"/>
<comment type="similarity">
    <text evidence="10">Belongs to the CRISPR-associated endonuclease Cas1 family.</text>
</comment>
<keyword evidence="3 10" id="KW-0255">Endonuclease</keyword>
<dbReference type="GO" id="GO:0016787">
    <property type="term" value="F:hydrolase activity"/>
    <property type="evidence" value="ECO:0007669"/>
    <property type="project" value="UniProtKB-KW"/>
</dbReference>
<dbReference type="GO" id="GO:0004519">
    <property type="term" value="F:endonuclease activity"/>
    <property type="evidence" value="ECO:0007669"/>
    <property type="project" value="UniProtKB-UniRule"/>
</dbReference>
<evidence type="ECO:0000256" key="6">
    <source>
        <dbReference type="ARBA" id="ARBA00023118"/>
    </source>
</evidence>
<dbReference type="Pfam" id="PF01867">
    <property type="entry name" value="Cas_Cas1"/>
    <property type="match status" value="1"/>
</dbReference>
<evidence type="ECO:0000256" key="10">
    <source>
        <dbReference type="HAMAP-Rule" id="MF_01470"/>
    </source>
</evidence>
<accession>A0A6N3AUZ3</accession>
<dbReference type="NCBIfam" id="TIGR00287">
    <property type="entry name" value="cas1"/>
    <property type="match status" value="1"/>
</dbReference>
<dbReference type="EC" id="3.1.-.-" evidence="10"/>
<dbReference type="GO" id="GO:0043571">
    <property type="term" value="P:maintenance of CRISPR repeat elements"/>
    <property type="evidence" value="ECO:0007669"/>
    <property type="project" value="UniProtKB-UniRule"/>
</dbReference>
<dbReference type="EMBL" id="CACRUN010000012">
    <property type="protein sequence ID" value="VYT95461.1"/>
    <property type="molecule type" value="Genomic_DNA"/>
</dbReference>
<dbReference type="CDD" id="cd09634">
    <property type="entry name" value="Cas1_I-II-III"/>
    <property type="match status" value="1"/>
</dbReference>